<dbReference type="Gene3D" id="3.40.50.150">
    <property type="entry name" value="Vaccinia Virus protein VP39"/>
    <property type="match status" value="1"/>
</dbReference>
<dbReference type="PANTHER" id="PTHR34203">
    <property type="entry name" value="METHYLTRANSFERASE, FKBM FAMILY PROTEIN"/>
    <property type="match status" value="1"/>
</dbReference>
<dbReference type="Pfam" id="PF05050">
    <property type="entry name" value="Methyltransf_21"/>
    <property type="match status" value="1"/>
</dbReference>
<name>A0ABQ3I6A3_9BACT</name>
<comment type="caution">
    <text evidence="2">The sequence shown here is derived from an EMBL/GenBank/DDBJ whole genome shotgun (WGS) entry which is preliminary data.</text>
</comment>
<dbReference type="InterPro" id="IPR006342">
    <property type="entry name" value="FkbM_mtfrase"/>
</dbReference>
<keyword evidence="3" id="KW-1185">Reference proteome</keyword>
<accession>A0ABQ3I6A3</accession>
<proteinExistence type="predicted"/>
<dbReference type="InterPro" id="IPR052514">
    <property type="entry name" value="SAM-dependent_MTase"/>
</dbReference>
<gene>
    <name evidence="2" type="ORF">GCM10011340_13770</name>
</gene>
<organism evidence="2 3">
    <name type="scientific">Roseivirga thermotolerans</name>
    <dbReference type="NCBI Taxonomy" id="1758176"/>
    <lineage>
        <taxon>Bacteria</taxon>
        <taxon>Pseudomonadati</taxon>
        <taxon>Bacteroidota</taxon>
        <taxon>Cytophagia</taxon>
        <taxon>Cytophagales</taxon>
        <taxon>Roseivirgaceae</taxon>
        <taxon>Roseivirga</taxon>
    </lineage>
</organism>
<dbReference type="InterPro" id="IPR029063">
    <property type="entry name" value="SAM-dependent_MTases_sf"/>
</dbReference>
<dbReference type="PANTHER" id="PTHR34203:SF13">
    <property type="entry name" value="EXPRESSED PROTEIN"/>
    <property type="match status" value="1"/>
</dbReference>
<dbReference type="EMBL" id="BNAG01000002">
    <property type="protein sequence ID" value="GHE60209.1"/>
    <property type="molecule type" value="Genomic_DNA"/>
</dbReference>
<feature type="domain" description="Methyltransferase FkbM" evidence="1">
    <location>
        <begin position="101"/>
        <end position="238"/>
    </location>
</feature>
<dbReference type="NCBIfam" id="TIGR01444">
    <property type="entry name" value="fkbM_fam"/>
    <property type="match status" value="1"/>
</dbReference>
<dbReference type="SUPFAM" id="SSF53335">
    <property type="entry name" value="S-adenosyl-L-methionine-dependent methyltransferases"/>
    <property type="match status" value="1"/>
</dbReference>
<dbReference type="RefSeq" id="WP_189629498.1">
    <property type="nucleotide sequence ID" value="NZ_BNAG01000002.1"/>
</dbReference>
<evidence type="ECO:0000313" key="2">
    <source>
        <dbReference type="EMBL" id="GHE60209.1"/>
    </source>
</evidence>
<dbReference type="Proteomes" id="UP000658258">
    <property type="component" value="Unassembled WGS sequence"/>
</dbReference>
<sequence>MSIRRKIKDFANNAYEPLKTKLKLYYRPKQYVRKWGADGLELYKDFFDSSRQGEETSFSLAGYPHKLYLRRGTSDEPTLRQVFMNIRYEMDLGFSPKTILDGGANVGYASVFFAHKYPDAEVLSIEPDNSNFEQVKKNTAHYPNVTPIQTAIWGNSSFLKIINPKTEHWAFEVAECDATDAGAFKAVSIADLIAKQGWESIDILKLDIEGAEMSVFQEGYEEWLPKVRLLIIELHERMRPGCTEVFEKAIAKYPFDKSISGENLVYINRN</sequence>
<evidence type="ECO:0000313" key="3">
    <source>
        <dbReference type="Proteomes" id="UP000658258"/>
    </source>
</evidence>
<evidence type="ECO:0000259" key="1">
    <source>
        <dbReference type="Pfam" id="PF05050"/>
    </source>
</evidence>
<protein>
    <recommendedName>
        <fullName evidence="1">Methyltransferase FkbM domain-containing protein</fullName>
    </recommendedName>
</protein>
<reference evidence="3" key="1">
    <citation type="journal article" date="2019" name="Int. J. Syst. Evol. Microbiol.">
        <title>The Global Catalogue of Microorganisms (GCM) 10K type strain sequencing project: providing services to taxonomists for standard genome sequencing and annotation.</title>
        <authorList>
            <consortium name="The Broad Institute Genomics Platform"/>
            <consortium name="The Broad Institute Genome Sequencing Center for Infectious Disease"/>
            <person name="Wu L."/>
            <person name="Ma J."/>
        </authorList>
    </citation>
    <scope>NUCLEOTIDE SEQUENCE [LARGE SCALE GENOMIC DNA]</scope>
    <source>
        <strain evidence="3">CGMCC 1.15111</strain>
    </source>
</reference>